<dbReference type="PRINTS" id="PR00719">
    <property type="entry name" value="LMWPTPASE"/>
</dbReference>
<dbReference type="CDD" id="cd16343">
    <property type="entry name" value="LMWPTP"/>
    <property type="match status" value="1"/>
</dbReference>
<organism evidence="7">
    <name type="scientific">Chitinibacter mangrovi</name>
    <dbReference type="NCBI Taxonomy" id="3153927"/>
    <lineage>
        <taxon>Bacteria</taxon>
        <taxon>Pseudomonadati</taxon>
        <taxon>Pseudomonadota</taxon>
        <taxon>Betaproteobacteria</taxon>
        <taxon>Neisseriales</taxon>
        <taxon>Chitinibacteraceae</taxon>
        <taxon>Chitinibacter</taxon>
    </lineage>
</organism>
<comment type="similarity">
    <text evidence="1">Belongs to the low molecular weight phosphotyrosine protein phosphatase family.</text>
</comment>
<evidence type="ECO:0000256" key="3">
    <source>
        <dbReference type="ARBA" id="ARBA00022801"/>
    </source>
</evidence>
<dbReference type="InterPro" id="IPR023485">
    <property type="entry name" value="Ptyr_pPase"/>
</dbReference>
<feature type="active site" description="Proton donor" evidence="5">
    <location>
        <position position="128"/>
    </location>
</feature>
<evidence type="ECO:0000259" key="6">
    <source>
        <dbReference type="SMART" id="SM00226"/>
    </source>
</evidence>
<reference evidence="7" key="1">
    <citation type="submission" date="2024-05" db="EMBL/GenBank/DDBJ databases">
        <authorList>
            <person name="Yang L."/>
            <person name="Pan L."/>
        </authorList>
    </citation>
    <scope>NUCLEOTIDE SEQUENCE</scope>
    <source>
        <strain evidence="7">FCG-7</strain>
    </source>
</reference>
<evidence type="ECO:0000313" key="7">
    <source>
        <dbReference type="EMBL" id="XBM00627.1"/>
    </source>
</evidence>
<dbReference type="EC" id="3.1.3.48" evidence="2"/>
<evidence type="ECO:0000256" key="2">
    <source>
        <dbReference type="ARBA" id="ARBA00013064"/>
    </source>
</evidence>
<dbReference type="SUPFAM" id="SSF52788">
    <property type="entry name" value="Phosphotyrosine protein phosphatases I"/>
    <property type="match status" value="1"/>
</dbReference>
<dbReference type="AlphaFoldDB" id="A0AAU7F977"/>
<name>A0AAU7F977_9NEIS</name>
<keyword evidence="3 7" id="KW-0378">Hydrolase</keyword>
<dbReference type="GO" id="GO:0004725">
    <property type="term" value="F:protein tyrosine phosphatase activity"/>
    <property type="evidence" value="ECO:0007669"/>
    <property type="project" value="UniProtKB-EC"/>
</dbReference>
<sequence length="164" mass="18443">MSALYSVLMVCTGNICRSPTADGVLRQMLADQNLAQQVMVDSAGIADYHVGEAPDRRSQQHAKKRGYDLSSLRAREVRAADFERFDLILAMDQGHFNHLHRRCPAHLQHKVQLFLDYASEAGEREVPDPYYGGSDGFEHVLDLIEDGCTGVLKWAQQRLADQSR</sequence>
<dbReference type="Gene3D" id="3.40.50.2300">
    <property type="match status" value="1"/>
</dbReference>
<dbReference type="SMART" id="SM00226">
    <property type="entry name" value="LMWPc"/>
    <property type="match status" value="1"/>
</dbReference>
<dbReference type="PANTHER" id="PTHR11717:SF7">
    <property type="entry name" value="LOW MOLECULAR WEIGHT PHOSPHOTYROSINE PROTEIN PHOSPHATASE"/>
    <property type="match status" value="1"/>
</dbReference>
<dbReference type="PANTHER" id="PTHR11717">
    <property type="entry name" value="LOW MOLECULAR WEIGHT PROTEIN TYROSINE PHOSPHATASE"/>
    <property type="match status" value="1"/>
</dbReference>
<dbReference type="InterPro" id="IPR036196">
    <property type="entry name" value="Ptyr_pPase_sf"/>
</dbReference>
<dbReference type="InterPro" id="IPR050438">
    <property type="entry name" value="LMW_PTPase"/>
</dbReference>
<protein>
    <recommendedName>
        <fullName evidence="2">protein-tyrosine-phosphatase</fullName>
        <ecNumber evidence="2">3.1.3.48</ecNumber>
    </recommendedName>
</protein>
<accession>A0AAU7F977</accession>
<dbReference type="KEGG" id="cmav:ABHF33_16475"/>
<dbReference type="InterPro" id="IPR017867">
    <property type="entry name" value="Tyr_phospatase_low_mol_wt"/>
</dbReference>
<evidence type="ECO:0000256" key="4">
    <source>
        <dbReference type="ARBA" id="ARBA00022912"/>
    </source>
</evidence>
<dbReference type="Pfam" id="PF01451">
    <property type="entry name" value="LMWPc"/>
    <property type="match status" value="1"/>
</dbReference>
<dbReference type="RefSeq" id="WP_348944971.1">
    <property type="nucleotide sequence ID" value="NZ_CP157355.1"/>
</dbReference>
<evidence type="ECO:0000256" key="1">
    <source>
        <dbReference type="ARBA" id="ARBA00011063"/>
    </source>
</evidence>
<dbReference type="EMBL" id="CP157355">
    <property type="protein sequence ID" value="XBM00627.1"/>
    <property type="molecule type" value="Genomic_DNA"/>
</dbReference>
<keyword evidence="4" id="KW-0904">Protein phosphatase</keyword>
<feature type="domain" description="Phosphotyrosine protein phosphatase I" evidence="6">
    <location>
        <begin position="5"/>
        <end position="154"/>
    </location>
</feature>
<evidence type="ECO:0000256" key="5">
    <source>
        <dbReference type="PIRSR" id="PIRSR617867-1"/>
    </source>
</evidence>
<feature type="active site" description="Nucleophile" evidence="5">
    <location>
        <position position="11"/>
    </location>
</feature>
<proteinExistence type="inferred from homology"/>
<feature type="active site" evidence="5">
    <location>
        <position position="17"/>
    </location>
</feature>
<gene>
    <name evidence="7" type="ORF">ABHF33_16475</name>
</gene>
<dbReference type="FunFam" id="3.40.50.2300:FF:000113">
    <property type="entry name" value="Low molecular weight protein-tyrosine-phosphatase"/>
    <property type="match status" value="1"/>
</dbReference>